<dbReference type="Pfam" id="PF00107">
    <property type="entry name" value="ADH_zinc_N"/>
    <property type="match status" value="1"/>
</dbReference>
<name>A0A1I0IE93_9FIRM</name>
<dbReference type="RefSeq" id="WP_092366967.1">
    <property type="nucleotide sequence ID" value="NZ_CABJCG010000011.1"/>
</dbReference>
<dbReference type="InterPro" id="IPR011032">
    <property type="entry name" value="GroES-like_sf"/>
</dbReference>
<evidence type="ECO:0000256" key="3">
    <source>
        <dbReference type="ARBA" id="ARBA00023002"/>
    </source>
</evidence>
<organism evidence="6 7">
    <name type="scientific">Enterocloster lavalensis</name>
    <dbReference type="NCBI Taxonomy" id="460384"/>
    <lineage>
        <taxon>Bacteria</taxon>
        <taxon>Bacillati</taxon>
        <taxon>Bacillota</taxon>
        <taxon>Clostridia</taxon>
        <taxon>Lachnospirales</taxon>
        <taxon>Lachnospiraceae</taxon>
        <taxon>Enterocloster</taxon>
    </lineage>
</organism>
<dbReference type="InterPro" id="IPR036291">
    <property type="entry name" value="NAD(P)-bd_dom_sf"/>
</dbReference>
<dbReference type="PROSITE" id="PS00059">
    <property type="entry name" value="ADH_ZINC"/>
    <property type="match status" value="1"/>
</dbReference>
<gene>
    <name evidence="6" type="ORF">SAMN05216313_12117</name>
</gene>
<protein>
    <submittedName>
        <fullName evidence="6">Alcohol dehydrogenase, propanol-preferring</fullName>
    </submittedName>
</protein>
<dbReference type="CDD" id="cd08254">
    <property type="entry name" value="hydroxyacyl_CoA_DH"/>
    <property type="match status" value="1"/>
</dbReference>
<dbReference type="PANTHER" id="PTHR43401:SF4">
    <property type="entry name" value="D-ARABINOSE 1-DEHYDROGENASE (NADP(+))"/>
    <property type="match status" value="1"/>
</dbReference>
<dbReference type="SUPFAM" id="SSF50129">
    <property type="entry name" value="GroES-like"/>
    <property type="match status" value="1"/>
</dbReference>
<dbReference type="EMBL" id="FOIM01000021">
    <property type="protein sequence ID" value="SET95264.1"/>
    <property type="molecule type" value="Genomic_DNA"/>
</dbReference>
<evidence type="ECO:0000256" key="4">
    <source>
        <dbReference type="RuleBase" id="RU361277"/>
    </source>
</evidence>
<dbReference type="GO" id="GO:0016491">
    <property type="term" value="F:oxidoreductase activity"/>
    <property type="evidence" value="ECO:0007669"/>
    <property type="project" value="UniProtKB-KW"/>
</dbReference>
<dbReference type="Gene3D" id="3.90.180.10">
    <property type="entry name" value="Medium-chain alcohol dehydrogenases, catalytic domain"/>
    <property type="match status" value="1"/>
</dbReference>
<evidence type="ECO:0000259" key="5">
    <source>
        <dbReference type="SMART" id="SM00829"/>
    </source>
</evidence>
<dbReference type="STRING" id="460384.SAMN05216313_12117"/>
<dbReference type="SMART" id="SM00829">
    <property type="entry name" value="PKS_ER"/>
    <property type="match status" value="1"/>
</dbReference>
<dbReference type="InterPro" id="IPR020843">
    <property type="entry name" value="ER"/>
</dbReference>
<evidence type="ECO:0000313" key="7">
    <source>
        <dbReference type="Proteomes" id="UP000198508"/>
    </source>
</evidence>
<dbReference type="PANTHER" id="PTHR43401">
    <property type="entry name" value="L-THREONINE 3-DEHYDROGENASE"/>
    <property type="match status" value="1"/>
</dbReference>
<evidence type="ECO:0000313" key="6">
    <source>
        <dbReference type="EMBL" id="SET95264.1"/>
    </source>
</evidence>
<dbReference type="AlphaFoldDB" id="A0A1I0IE93"/>
<sequence>MPDFMKAAVLEEYQKPLVIREVPYPKPGRGEVTIRILASGLCASDLHLQDGRIPSSHVPYIPGHEMVGEIYELGEGVDRPLGQRVLGFIDITCNTCRLCTSGRANLCLSLKRLGFELDGSHAQFCRLPAQNAVPICPEVPVEKAAVIPDAVACMYHAIREKGGVRAGDRVLILGVGGLGIQGIQILKYFGAEVYVTSRQDQKLEIARSFGADLCINTGRQDLTEEIRRFTGGEMCDVVLDNIGIASTIEQSLQVLRPAGRVVVIGYADQEFTAVYQHIMLKEKEIVGCRASNLHELKEVIRLVERGVIDPYIYRTYPFEAINQALDDLRNGKSLGRTVLVF</sequence>
<dbReference type="InterPro" id="IPR013149">
    <property type="entry name" value="ADH-like_C"/>
</dbReference>
<dbReference type="Pfam" id="PF08240">
    <property type="entry name" value="ADH_N"/>
    <property type="match status" value="1"/>
</dbReference>
<dbReference type="GO" id="GO:0008270">
    <property type="term" value="F:zinc ion binding"/>
    <property type="evidence" value="ECO:0007669"/>
    <property type="project" value="InterPro"/>
</dbReference>
<dbReference type="InterPro" id="IPR050129">
    <property type="entry name" value="Zn_alcohol_dh"/>
</dbReference>
<keyword evidence="7" id="KW-1185">Reference proteome</keyword>
<dbReference type="InterPro" id="IPR013154">
    <property type="entry name" value="ADH-like_N"/>
</dbReference>
<comment type="similarity">
    <text evidence="4">Belongs to the zinc-containing alcohol dehydrogenase family.</text>
</comment>
<keyword evidence="1 4" id="KW-0479">Metal-binding</keyword>
<dbReference type="Proteomes" id="UP000198508">
    <property type="component" value="Unassembled WGS sequence"/>
</dbReference>
<comment type="cofactor">
    <cofactor evidence="4">
        <name>Zn(2+)</name>
        <dbReference type="ChEBI" id="CHEBI:29105"/>
    </cofactor>
</comment>
<keyword evidence="2 4" id="KW-0862">Zinc</keyword>
<reference evidence="7" key="1">
    <citation type="submission" date="2016-10" db="EMBL/GenBank/DDBJ databases">
        <authorList>
            <person name="Varghese N."/>
            <person name="Submissions S."/>
        </authorList>
    </citation>
    <scope>NUCLEOTIDE SEQUENCE [LARGE SCALE GENOMIC DNA]</scope>
    <source>
        <strain evidence="7">NLAE-zl-G277</strain>
    </source>
</reference>
<keyword evidence="3" id="KW-0560">Oxidoreductase</keyword>
<accession>A0A1I0IE93</accession>
<evidence type="ECO:0000256" key="2">
    <source>
        <dbReference type="ARBA" id="ARBA00022833"/>
    </source>
</evidence>
<dbReference type="SUPFAM" id="SSF51735">
    <property type="entry name" value="NAD(P)-binding Rossmann-fold domains"/>
    <property type="match status" value="1"/>
</dbReference>
<evidence type="ECO:0000256" key="1">
    <source>
        <dbReference type="ARBA" id="ARBA00022723"/>
    </source>
</evidence>
<feature type="domain" description="Enoyl reductase (ER)" evidence="5">
    <location>
        <begin position="15"/>
        <end position="339"/>
    </location>
</feature>
<dbReference type="InterPro" id="IPR002328">
    <property type="entry name" value="ADH_Zn_CS"/>
</dbReference>
<proteinExistence type="inferred from homology"/>